<dbReference type="CDD" id="cd06261">
    <property type="entry name" value="TM_PBP2"/>
    <property type="match status" value="1"/>
</dbReference>
<dbReference type="RefSeq" id="WP_288198268.1">
    <property type="nucleotide sequence ID" value="NZ_LT608334.1"/>
</dbReference>
<comment type="similarity">
    <text evidence="6">Belongs to the binding-protein-dependent transport system permease family.</text>
</comment>
<feature type="transmembrane region" description="Helical" evidence="6">
    <location>
        <begin position="365"/>
        <end position="388"/>
    </location>
</feature>
<feature type="transmembrane region" description="Helical" evidence="6">
    <location>
        <begin position="115"/>
        <end position="135"/>
    </location>
</feature>
<feature type="transmembrane region" description="Helical" evidence="6">
    <location>
        <begin position="271"/>
        <end position="298"/>
    </location>
</feature>
<keyword evidence="3 6" id="KW-0812">Transmembrane</keyword>
<organism evidence="8">
    <name type="scientific">uncultured Pleomorphomonas sp</name>
    <dbReference type="NCBI Taxonomy" id="442121"/>
    <lineage>
        <taxon>Bacteria</taxon>
        <taxon>Pseudomonadati</taxon>
        <taxon>Pseudomonadota</taxon>
        <taxon>Alphaproteobacteria</taxon>
        <taxon>Hyphomicrobiales</taxon>
        <taxon>Pleomorphomonadaceae</taxon>
        <taxon>Pleomorphomonas</taxon>
        <taxon>environmental samples</taxon>
    </lineage>
</organism>
<dbReference type="GO" id="GO:0005886">
    <property type="term" value="C:plasma membrane"/>
    <property type="evidence" value="ECO:0007669"/>
    <property type="project" value="UniProtKB-SubCell"/>
</dbReference>
<dbReference type="PROSITE" id="PS50928">
    <property type="entry name" value="ABC_TM1"/>
    <property type="match status" value="1"/>
</dbReference>
<keyword evidence="4 6" id="KW-1133">Transmembrane helix</keyword>
<feature type="transmembrane region" description="Helical" evidence="6">
    <location>
        <begin position="189"/>
        <end position="215"/>
    </location>
</feature>
<feature type="transmembrane region" description="Helical" evidence="6">
    <location>
        <begin position="319"/>
        <end position="345"/>
    </location>
</feature>
<evidence type="ECO:0000256" key="1">
    <source>
        <dbReference type="ARBA" id="ARBA00004651"/>
    </source>
</evidence>
<sequence length="396" mass="40245">MAMTTLSDAATDRAATPRVDRLGVVIAILVVVALALPFATFRATRIASGTGLRLFDALPAGTAAAVAAVLVAALVTAVASRRPTFRLALGALALAALALGAGAAGAHLTPADNPYARIAPASGFWVGVFAAAMLVTDAMVRLKLGPVGRLVALAITAALVVALFASGAWSNLSLIAEYRNRADVFWREAGTHLVLAAGSLAAAVVIGLPLGVLAYRLRKLRDPLINVLNIIQTIPSMALFGILIAPLGWIAANVPGAHAIGIRGIGMAPAFLALFLYSLLPMVANTVVGLNGVSRAVVDAARGMGLTDRQRLIQVEMPLALPVILTGIRIVLVQNIGLATVAALIGGGGFGVFLFQGLGQTATDLILLGALPPVALAFAAAVVLDAVIEISGKGKA</sequence>
<proteinExistence type="inferred from homology"/>
<gene>
    <name evidence="8" type="primary">yehY</name>
    <name evidence="8" type="ORF">KL86PLE_90100</name>
</gene>
<feature type="transmembrane region" description="Helical" evidence="6">
    <location>
        <begin position="227"/>
        <end position="251"/>
    </location>
</feature>
<evidence type="ECO:0000256" key="5">
    <source>
        <dbReference type="ARBA" id="ARBA00023136"/>
    </source>
</evidence>
<feature type="transmembrane region" description="Helical" evidence="6">
    <location>
        <begin position="87"/>
        <end position="109"/>
    </location>
</feature>
<dbReference type="SUPFAM" id="SSF161098">
    <property type="entry name" value="MetI-like"/>
    <property type="match status" value="1"/>
</dbReference>
<dbReference type="AlphaFoldDB" id="A0A212LN23"/>
<feature type="domain" description="ABC transmembrane type-1" evidence="7">
    <location>
        <begin position="189"/>
        <end position="389"/>
    </location>
</feature>
<dbReference type="InterPro" id="IPR035906">
    <property type="entry name" value="MetI-like_sf"/>
</dbReference>
<evidence type="ECO:0000256" key="3">
    <source>
        <dbReference type="ARBA" id="ARBA00022692"/>
    </source>
</evidence>
<accession>A0A212LN23</accession>
<dbReference type="EMBL" id="FMJD01000013">
    <property type="protein sequence ID" value="SCM78829.1"/>
    <property type="molecule type" value="Genomic_DNA"/>
</dbReference>
<dbReference type="Gene3D" id="1.10.3720.10">
    <property type="entry name" value="MetI-like"/>
    <property type="match status" value="1"/>
</dbReference>
<evidence type="ECO:0000259" key="7">
    <source>
        <dbReference type="PROSITE" id="PS50928"/>
    </source>
</evidence>
<dbReference type="PANTHER" id="PTHR30177:SF30">
    <property type="entry name" value="GLYCINE BETAINE UPTAKE SYSTEM PERMEASE PROTEIN YEHY"/>
    <property type="match status" value="1"/>
</dbReference>
<reference evidence="8" key="1">
    <citation type="submission" date="2016-08" db="EMBL/GenBank/DDBJ databases">
        <authorList>
            <person name="Seilhamer J.J."/>
        </authorList>
    </citation>
    <scope>NUCLEOTIDE SEQUENCE</scope>
    <source>
        <strain evidence="8">86</strain>
    </source>
</reference>
<name>A0A212LN23_9HYPH</name>
<evidence type="ECO:0000313" key="8">
    <source>
        <dbReference type="EMBL" id="SCM78829.1"/>
    </source>
</evidence>
<comment type="subcellular location">
    <subcellularLocation>
        <location evidence="1 6">Cell membrane</location>
        <topology evidence="1 6">Multi-pass membrane protein</topology>
    </subcellularLocation>
</comment>
<evidence type="ECO:0000256" key="2">
    <source>
        <dbReference type="ARBA" id="ARBA00022448"/>
    </source>
</evidence>
<dbReference type="PANTHER" id="PTHR30177">
    <property type="entry name" value="GLYCINE BETAINE/L-PROLINE TRANSPORT SYSTEM PERMEASE PROTEIN PROW"/>
    <property type="match status" value="1"/>
</dbReference>
<dbReference type="InterPro" id="IPR051204">
    <property type="entry name" value="ABC_transp_perm/SBD"/>
</dbReference>
<dbReference type="GO" id="GO:0031460">
    <property type="term" value="P:glycine betaine transport"/>
    <property type="evidence" value="ECO:0007669"/>
    <property type="project" value="TreeGrafter"/>
</dbReference>
<feature type="transmembrane region" description="Helical" evidence="6">
    <location>
        <begin position="21"/>
        <end position="40"/>
    </location>
</feature>
<dbReference type="GO" id="GO:0055085">
    <property type="term" value="P:transmembrane transport"/>
    <property type="evidence" value="ECO:0007669"/>
    <property type="project" value="InterPro"/>
</dbReference>
<feature type="transmembrane region" description="Helical" evidence="6">
    <location>
        <begin position="60"/>
        <end position="80"/>
    </location>
</feature>
<evidence type="ECO:0000256" key="6">
    <source>
        <dbReference type="RuleBase" id="RU363032"/>
    </source>
</evidence>
<keyword evidence="5 6" id="KW-0472">Membrane</keyword>
<dbReference type="InterPro" id="IPR000515">
    <property type="entry name" value="MetI-like"/>
</dbReference>
<protein>
    <submittedName>
        <fullName evidence="8">Putative transporter subunit: permease component of ABC superfamily</fullName>
    </submittedName>
</protein>
<keyword evidence="2 6" id="KW-0813">Transport</keyword>
<dbReference type="Pfam" id="PF00528">
    <property type="entry name" value="BPD_transp_1"/>
    <property type="match status" value="1"/>
</dbReference>
<evidence type="ECO:0000256" key="4">
    <source>
        <dbReference type="ARBA" id="ARBA00022989"/>
    </source>
</evidence>
<feature type="transmembrane region" description="Helical" evidence="6">
    <location>
        <begin position="147"/>
        <end position="169"/>
    </location>
</feature>